<dbReference type="PANTHER" id="PTHR22870:SF408">
    <property type="entry name" value="OS09G0560450 PROTEIN"/>
    <property type="match status" value="1"/>
</dbReference>
<comment type="caution">
    <text evidence="4">The sequence shown here is derived from an EMBL/GenBank/DDBJ whole genome shotgun (WGS) entry which is preliminary data.</text>
</comment>
<dbReference type="PROSITE" id="PS50096">
    <property type="entry name" value="IQ"/>
    <property type="match status" value="1"/>
</dbReference>
<feature type="repeat" description="RCC1" evidence="2">
    <location>
        <begin position="1111"/>
        <end position="1162"/>
    </location>
</feature>
<dbReference type="InterPro" id="IPR051210">
    <property type="entry name" value="Ub_ligase/GEF_domain"/>
</dbReference>
<feature type="repeat" description="RCC1" evidence="2">
    <location>
        <begin position="361"/>
        <end position="410"/>
    </location>
</feature>
<feature type="repeat" description="RCC1" evidence="2">
    <location>
        <begin position="494"/>
        <end position="561"/>
    </location>
</feature>
<protein>
    <submittedName>
        <fullName evidence="4">Regulator of chromosome condensation (RCC1)</fullName>
    </submittedName>
</protein>
<dbReference type="AlphaFoldDB" id="A0A1V9ZT13"/>
<dbReference type="PANTHER" id="PTHR22870">
    <property type="entry name" value="REGULATOR OF CHROMOSOME CONDENSATION"/>
    <property type="match status" value="1"/>
</dbReference>
<accession>A0A1V9ZT13</accession>
<dbReference type="Proteomes" id="UP000243579">
    <property type="component" value="Unassembled WGS sequence"/>
</dbReference>
<dbReference type="EMBL" id="JNBR01000013">
    <property type="protein sequence ID" value="OQS01162.1"/>
    <property type="molecule type" value="Genomic_DNA"/>
</dbReference>
<gene>
    <name evidence="4" type="ORF">ACHHYP_01763</name>
</gene>
<dbReference type="SUPFAM" id="SSF50985">
    <property type="entry name" value="RCC1/BLIP-II"/>
    <property type="match status" value="2"/>
</dbReference>
<evidence type="ECO:0000313" key="5">
    <source>
        <dbReference type="Proteomes" id="UP000243579"/>
    </source>
</evidence>
<dbReference type="InterPro" id="IPR000408">
    <property type="entry name" value="Reg_chr_condens"/>
</dbReference>
<feature type="region of interest" description="Disordered" evidence="3">
    <location>
        <begin position="687"/>
        <end position="714"/>
    </location>
</feature>
<dbReference type="InterPro" id="IPR009091">
    <property type="entry name" value="RCC1/BLIP-II"/>
</dbReference>
<evidence type="ECO:0000256" key="3">
    <source>
        <dbReference type="SAM" id="MobiDB-lite"/>
    </source>
</evidence>
<keyword evidence="1" id="KW-0677">Repeat</keyword>
<feature type="repeat" description="RCC1" evidence="2">
    <location>
        <begin position="411"/>
        <end position="493"/>
    </location>
</feature>
<proteinExistence type="predicted"/>
<dbReference type="STRING" id="1202772.A0A1V9ZT13"/>
<evidence type="ECO:0000256" key="2">
    <source>
        <dbReference type="PROSITE-ProRule" id="PRU00235"/>
    </source>
</evidence>
<feature type="repeat" description="RCC1" evidence="2">
    <location>
        <begin position="1040"/>
        <end position="1110"/>
    </location>
</feature>
<organism evidence="4 5">
    <name type="scientific">Achlya hypogyna</name>
    <name type="common">Oomycete</name>
    <name type="synonym">Protoachlya hypogyna</name>
    <dbReference type="NCBI Taxonomy" id="1202772"/>
    <lineage>
        <taxon>Eukaryota</taxon>
        <taxon>Sar</taxon>
        <taxon>Stramenopiles</taxon>
        <taxon>Oomycota</taxon>
        <taxon>Saprolegniomycetes</taxon>
        <taxon>Saprolegniales</taxon>
        <taxon>Achlyaceae</taxon>
        <taxon>Achlya</taxon>
    </lineage>
</organism>
<keyword evidence="5" id="KW-1185">Reference proteome</keyword>
<dbReference type="Pfam" id="PF13540">
    <property type="entry name" value="RCC1_2"/>
    <property type="match status" value="2"/>
</dbReference>
<sequence length="1189" mass="128569">MGNLHSGQRFDATSVSILPQFAPLTQCLTLDDISALAEKLRQLPTNAFLDLAEFRDWLHMGATFDTYALYLFESLKTSAASKKVYAMELLGGLTLTTPTSASPHAKVDLLCGLFTHPTARVLTESDVAVLLLSTIAGLKKLTFGLADLWKSSTTREMAKELLAAAWRDCGASDHVSRDALVAWALSCKATSYVVRHFIPGDLLNPLASAPIQAPPRVLQQRELYASILDALNPDESQRAEAHAKVAATTRIQAMFKCRMAKRQFERTREERAAHRHAAALKIQDYSKKQKAAQQLLARAALERAAFNGAVLSFGAGLGLGDGDTAAMRAAPRIVGSLRATGTKVAAIAMSSSTTFATATTGEVLAWGHGVPLATAAGTSLFTALPTRVGLKVAVQALACGRAHCLVLDADAFVYSWGFNDHGQTGHGAADVLYARSGRRYERYYDVRLGESADYLSIPEQLPYFTGRLEQAAARIPIVAIACGDYFSLALSADGEVYSWGEGSDGQLGHGTVDGHLEVGFVDRRLVQTAYTFTYEPMPISGLQDVVSIGCTGNRSAALTSDHRFYEWGSWGRMLGAELPPAYAPQSKHGVQQYALTKFALGLEHTIAEGASVWVSPANSDLECFVLMAQHGLTVDQMRAYETRMDMVVVDLDFDDCEATPDDAASLLGSEVSSSSLSAMTPRAYSPADASFSEAVDPPTEDSHTDTLPTTSGERLLRSPSAIHSTINALIHKLWRNRCVEVQPTMEQLLAHPTLVPLRWCRAVKDGSLNYQALLDEVLTDISGHVLLMPMAPPAGFYLQLFTPEVVVLEIRGVPSNTCRMVTKRGIWSHVVDLTDIPSTSELEIDNSIVLARFTKDDLVVKIQHLREDTIVELITTSIAQKALTLQEYGVVCIVLAFDFDESPPFELVLPGDLGVYIPVLMIDMKQCGQLQATLRAHGTLSSRLFARADYTPVIIATALRLGATGVLLQQRAPTTTPSIDGDVCSSDAAVYRNVFDESQPPPLVGMVSYSHGQALRLGAHYDDDSNLLVAKVHFSVRRGGNLYAWGCATNGRLGVGAVDAVGSDLMDGYDPMTETTYRWTKEPTVVASLCGRGVVDFACGASHTVARTAGGRVFSWGRGSRGQLGHNDTKDVAVPKLVRRLAFENIVAVAASEACSTVLCEALDDEAYEQRRKEVTLLKAAHAKLPPRL</sequence>
<name>A0A1V9ZT13_ACHHY</name>
<evidence type="ECO:0000313" key="4">
    <source>
        <dbReference type="EMBL" id="OQS01162.1"/>
    </source>
</evidence>
<dbReference type="PROSITE" id="PS50012">
    <property type="entry name" value="RCC1_3"/>
    <property type="match status" value="5"/>
</dbReference>
<dbReference type="OrthoDB" id="61110at2759"/>
<reference evidence="4 5" key="1">
    <citation type="journal article" date="2014" name="Genome Biol. Evol.">
        <title>The secreted proteins of Achlya hypogyna and Thraustotheca clavata identify the ancestral oomycete secretome and reveal gene acquisitions by horizontal gene transfer.</title>
        <authorList>
            <person name="Misner I."/>
            <person name="Blouin N."/>
            <person name="Leonard G."/>
            <person name="Richards T.A."/>
            <person name="Lane C.E."/>
        </authorList>
    </citation>
    <scope>NUCLEOTIDE SEQUENCE [LARGE SCALE GENOMIC DNA]</scope>
    <source>
        <strain evidence="4 5">ATCC 48635</strain>
    </source>
</reference>
<evidence type="ECO:0000256" key="1">
    <source>
        <dbReference type="ARBA" id="ARBA00022737"/>
    </source>
</evidence>
<dbReference type="Pfam" id="PF00415">
    <property type="entry name" value="RCC1"/>
    <property type="match status" value="2"/>
</dbReference>
<dbReference type="Gene3D" id="2.130.10.30">
    <property type="entry name" value="Regulator of chromosome condensation 1/beta-lactamase-inhibitor protein II"/>
    <property type="match status" value="3"/>
</dbReference>